<dbReference type="InterPro" id="IPR005656">
    <property type="entry name" value="MmgE_PrpD"/>
</dbReference>
<evidence type="ECO:0000256" key="1">
    <source>
        <dbReference type="ARBA" id="ARBA00006174"/>
    </source>
</evidence>
<evidence type="ECO:0000259" key="3">
    <source>
        <dbReference type="Pfam" id="PF19305"/>
    </source>
</evidence>
<feature type="domain" description="MmgE/PrpD N-terminal" evidence="2">
    <location>
        <begin position="14"/>
        <end position="219"/>
    </location>
</feature>
<sequence length="430" mass="45568">MGITAQLIAFARSEPDAEALEMMRLSLFDWAVCGCTGAGEAEFAGLRGAALNAGSEATLFGGGLRAAPTAALINGALSHALDFDDTHFDHIGHPSVAIVPAALALAEREQRDFQQFLVACLIGVEASIHVGLWLGRGHYQIGFHQTATAGAFGATLACARLLDLTAEQTAHALGLCASQASGLKAQFGTAGKPLNAGLAARSGVESALWAQAGLTGATEGMDAFCATHHGAGETAYLDRLGQAPWRILRISHKYHACCHGLHAMLEALREMTVPPGEVERLTIRTHPRWMSVCNQQEPTTGLAAKFSYRQAAAMALSGYETGQPGSFTNAVANDPALRQLRGRVEVVPDDGLTETEAMVTLRMSNGAQGEGHHDLAAPLPRELRHSKLLRKAADLLGSQRAKTLWAAVSEDDLTALRQEMQMSEPAEQQP</sequence>
<accession>A0A640VNY7</accession>
<dbReference type="PANTHER" id="PTHR16943">
    <property type="entry name" value="2-METHYLCITRATE DEHYDRATASE-RELATED"/>
    <property type="match status" value="1"/>
</dbReference>
<dbReference type="InterPro" id="IPR042183">
    <property type="entry name" value="MmgE/PrpD_sf_1"/>
</dbReference>
<dbReference type="Pfam" id="PF03972">
    <property type="entry name" value="MmgE_PrpD_N"/>
    <property type="match status" value="1"/>
</dbReference>
<dbReference type="PANTHER" id="PTHR16943:SF8">
    <property type="entry name" value="2-METHYLCITRATE DEHYDRATASE"/>
    <property type="match status" value="1"/>
</dbReference>
<evidence type="ECO:0000259" key="2">
    <source>
        <dbReference type="Pfam" id="PF03972"/>
    </source>
</evidence>
<dbReference type="Pfam" id="PF19305">
    <property type="entry name" value="MmgE_PrpD_C"/>
    <property type="match status" value="1"/>
</dbReference>
<dbReference type="InterPro" id="IPR036148">
    <property type="entry name" value="MmgE/PrpD_sf"/>
</dbReference>
<dbReference type="RefSeq" id="WP_159976629.1">
    <property type="nucleotide sequence ID" value="NZ_BLIV01000003.1"/>
</dbReference>
<dbReference type="AlphaFoldDB" id="A0A640VNY7"/>
<evidence type="ECO:0000313" key="4">
    <source>
        <dbReference type="EMBL" id="GFE50168.1"/>
    </source>
</evidence>
<dbReference type="EMBL" id="BLIV01000003">
    <property type="protein sequence ID" value="GFE50168.1"/>
    <property type="molecule type" value="Genomic_DNA"/>
</dbReference>
<dbReference type="InterPro" id="IPR042188">
    <property type="entry name" value="MmgE/PrpD_sf_2"/>
</dbReference>
<evidence type="ECO:0000313" key="5">
    <source>
        <dbReference type="Proteomes" id="UP000436522"/>
    </source>
</evidence>
<name>A0A640VNY7_9RHOB</name>
<dbReference type="Gene3D" id="3.30.1330.120">
    <property type="entry name" value="2-methylcitrate dehydratase PrpD"/>
    <property type="match status" value="1"/>
</dbReference>
<organism evidence="4 5">
    <name type="scientific">Roseobacter cerasinus</name>
    <dbReference type="NCBI Taxonomy" id="2602289"/>
    <lineage>
        <taxon>Bacteria</taxon>
        <taxon>Pseudomonadati</taxon>
        <taxon>Pseudomonadota</taxon>
        <taxon>Alphaproteobacteria</taxon>
        <taxon>Rhodobacterales</taxon>
        <taxon>Roseobacteraceae</taxon>
        <taxon>Roseobacter</taxon>
    </lineage>
</organism>
<dbReference type="GO" id="GO:0016829">
    <property type="term" value="F:lyase activity"/>
    <property type="evidence" value="ECO:0007669"/>
    <property type="project" value="InterPro"/>
</dbReference>
<dbReference type="OrthoDB" id="9795089at2"/>
<feature type="domain" description="MmgE/PrpD C-terminal" evidence="3">
    <location>
        <begin position="255"/>
        <end position="397"/>
    </location>
</feature>
<reference evidence="4 5" key="1">
    <citation type="submission" date="2019-12" db="EMBL/GenBank/DDBJ databases">
        <title>Roseobacter cerasinus sp. nov., isolated from seawater around aquaculture.</title>
        <authorList>
            <person name="Muramatsu S."/>
            <person name="Takabe Y."/>
            <person name="Mori K."/>
            <person name="Takaichi S."/>
            <person name="Hanada S."/>
        </authorList>
    </citation>
    <scope>NUCLEOTIDE SEQUENCE [LARGE SCALE GENOMIC DNA]</scope>
    <source>
        <strain evidence="4 5">AI77</strain>
    </source>
</reference>
<dbReference type="SUPFAM" id="SSF103378">
    <property type="entry name" value="2-methylcitrate dehydratase PrpD"/>
    <property type="match status" value="1"/>
</dbReference>
<keyword evidence="5" id="KW-1185">Reference proteome</keyword>
<evidence type="ECO:0008006" key="6">
    <source>
        <dbReference type="Google" id="ProtNLM"/>
    </source>
</evidence>
<comment type="caution">
    <text evidence="4">The sequence shown here is derived from an EMBL/GenBank/DDBJ whole genome shotgun (WGS) entry which is preliminary data.</text>
</comment>
<dbReference type="InterPro" id="IPR045336">
    <property type="entry name" value="MmgE_PrpD_N"/>
</dbReference>
<gene>
    <name evidence="4" type="ORF">So717_19210</name>
</gene>
<dbReference type="Proteomes" id="UP000436522">
    <property type="component" value="Unassembled WGS sequence"/>
</dbReference>
<proteinExistence type="inferred from homology"/>
<protein>
    <recommendedName>
        <fullName evidence="6">MmgE/PrpD family protein</fullName>
    </recommendedName>
</protein>
<comment type="similarity">
    <text evidence="1">Belongs to the PrpD family.</text>
</comment>
<dbReference type="InterPro" id="IPR045337">
    <property type="entry name" value="MmgE_PrpD_C"/>
</dbReference>
<dbReference type="Gene3D" id="1.10.4100.10">
    <property type="entry name" value="2-methylcitrate dehydratase PrpD"/>
    <property type="match status" value="1"/>
</dbReference>